<dbReference type="SUPFAM" id="SSF56672">
    <property type="entry name" value="DNA/RNA polymerases"/>
    <property type="match status" value="1"/>
</dbReference>
<evidence type="ECO:0008006" key="4">
    <source>
        <dbReference type="Google" id="ProtNLM"/>
    </source>
</evidence>
<feature type="region of interest" description="Disordered" evidence="1">
    <location>
        <begin position="242"/>
        <end position="266"/>
    </location>
</feature>
<dbReference type="Proteomes" id="UP000694892">
    <property type="component" value="Chromosome 7L"/>
</dbReference>
<dbReference type="PANTHER" id="PTHR33050:SF8">
    <property type="entry name" value="REVERSE TRANSCRIPTASE DOMAIN-CONTAINING PROTEIN"/>
    <property type="match status" value="1"/>
</dbReference>
<organism evidence="2 3">
    <name type="scientific">Xenopus laevis</name>
    <name type="common">African clawed frog</name>
    <dbReference type="NCBI Taxonomy" id="8355"/>
    <lineage>
        <taxon>Eukaryota</taxon>
        <taxon>Metazoa</taxon>
        <taxon>Chordata</taxon>
        <taxon>Craniata</taxon>
        <taxon>Vertebrata</taxon>
        <taxon>Euteleostomi</taxon>
        <taxon>Amphibia</taxon>
        <taxon>Batrachia</taxon>
        <taxon>Anura</taxon>
        <taxon>Pipoidea</taxon>
        <taxon>Pipidae</taxon>
        <taxon>Xenopodinae</taxon>
        <taxon>Xenopus</taxon>
        <taxon>Xenopus</taxon>
    </lineage>
</organism>
<feature type="compositionally biased region" description="Polar residues" evidence="1">
    <location>
        <begin position="76"/>
        <end position="87"/>
    </location>
</feature>
<dbReference type="InterPro" id="IPR052055">
    <property type="entry name" value="Hepadnavirus_pol/RT"/>
</dbReference>
<reference evidence="3" key="1">
    <citation type="journal article" date="2016" name="Nature">
        <title>Genome evolution in the allotetraploid frog Xenopus laevis.</title>
        <authorList>
            <person name="Session A.M."/>
            <person name="Uno Y."/>
            <person name="Kwon T."/>
            <person name="Chapman J.A."/>
            <person name="Toyoda A."/>
            <person name="Takahashi S."/>
            <person name="Fukui A."/>
            <person name="Hikosaka A."/>
            <person name="Suzuki A."/>
            <person name="Kondo M."/>
            <person name="van Heeringen S.J."/>
            <person name="Quigley I."/>
            <person name="Heinz S."/>
            <person name="Ogino H."/>
            <person name="Ochi H."/>
            <person name="Hellsten U."/>
            <person name="Lyons J.B."/>
            <person name="Simakov O."/>
            <person name="Putnam N."/>
            <person name="Stites J."/>
            <person name="Kuroki Y."/>
            <person name="Tanaka T."/>
            <person name="Michiue T."/>
            <person name="Watanabe M."/>
            <person name="Bogdanovic O."/>
            <person name="Lister R."/>
            <person name="Georgiou G."/>
            <person name="Paranjpe S.S."/>
            <person name="van Kruijsbergen I."/>
            <person name="Shu S."/>
            <person name="Carlson J."/>
            <person name="Kinoshita T."/>
            <person name="Ohta Y."/>
            <person name="Mawaribuchi S."/>
            <person name="Jenkins J."/>
            <person name="Grimwood J."/>
            <person name="Schmutz J."/>
            <person name="Mitros T."/>
            <person name="Mozaffari S.V."/>
            <person name="Suzuki Y."/>
            <person name="Haramoto Y."/>
            <person name="Yamamoto T.S."/>
            <person name="Takagi C."/>
            <person name="Heald R."/>
            <person name="Miller K."/>
            <person name="Haudenschild C."/>
            <person name="Kitzman J."/>
            <person name="Nakayama T."/>
            <person name="Izutsu Y."/>
            <person name="Robert J."/>
            <person name="Fortriede J."/>
            <person name="Burns K."/>
            <person name="Lotay V."/>
            <person name="Karimi K."/>
            <person name="Yasuoka Y."/>
            <person name="Dichmann D.S."/>
            <person name="Flajnik M.F."/>
            <person name="Houston D.W."/>
            <person name="Shendure J."/>
            <person name="DuPasquier L."/>
            <person name="Vize P.D."/>
            <person name="Zorn A.M."/>
            <person name="Ito M."/>
            <person name="Marcotte E.M."/>
            <person name="Wallingford J.B."/>
            <person name="Ito Y."/>
            <person name="Asashima M."/>
            <person name="Ueno N."/>
            <person name="Matsuda Y."/>
            <person name="Veenstra G.J."/>
            <person name="Fujiyama A."/>
            <person name="Harland R.M."/>
            <person name="Taira M."/>
            <person name="Rokhsar D.S."/>
        </authorList>
    </citation>
    <scope>NUCLEOTIDE SEQUENCE [LARGE SCALE GENOMIC DNA]</scope>
    <source>
        <strain evidence="3">J</strain>
    </source>
</reference>
<evidence type="ECO:0000313" key="3">
    <source>
        <dbReference type="Proteomes" id="UP000694892"/>
    </source>
</evidence>
<gene>
    <name evidence="2" type="ORF">XELAEV_18035008mg</name>
</gene>
<dbReference type="PANTHER" id="PTHR33050">
    <property type="entry name" value="REVERSE TRANSCRIPTASE DOMAIN-CONTAINING PROTEIN"/>
    <property type="match status" value="1"/>
</dbReference>
<feature type="region of interest" description="Disordered" evidence="1">
    <location>
        <begin position="34"/>
        <end position="87"/>
    </location>
</feature>
<evidence type="ECO:0000256" key="1">
    <source>
        <dbReference type="SAM" id="MobiDB-lite"/>
    </source>
</evidence>
<name>A0A974CF35_XENLA</name>
<feature type="compositionally biased region" description="Low complexity" evidence="1">
    <location>
        <begin position="246"/>
        <end position="261"/>
    </location>
</feature>
<dbReference type="EMBL" id="CM004478">
    <property type="protein sequence ID" value="OCT72024.1"/>
    <property type="molecule type" value="Genomic_DNA"/>
</dbReference>
<dbReference type="InterPro" id="IPR043502">
    <property type="entry name" value="DNA/RNA_pol_sf"/>
</dbReference>
<proteinExistence type="predicted"/>
<protein>
    <recommendedName>
        <fullName evidence="4">Reverse transcriptase domain-containing protein</fullName>
    </recommendedName>
</protein>
<sequence>MASNLEALLARIRTEAERRGDDSLWQLPAATAQPCYDDPQVQTSNPSQPFTLQPGEGGPHHRAPRSAGGKMEEHTTNGTNSTAGTYTNSVMGQGMDTGQGQGPLGALLKPEVRDKIWKRDYVDFLTLLPLERVNIDKFEKHKEHRKEEDEDRRCFRLISRTFGNWLQAFSILASIVGEKRPEHCSALFCYLDNIWEAHWVYGGHDWLLQRMQIRQNLNWNYRDIGLWMRLRNNKEYQGYSAQGTAGQQSFPGSSSGQPSSPARAHKRGAPVCWPKVWQVYYTSFDEAMQLARKAGKVVLMAMMDVESAFRLLPVHPELLHQLSCHIDGHYYVDRSLTMGCSISYYEAFSTFLEWVVRSKAGVVSAIHYLDDFLCVGPPQSNLCAVLLQILQYVTVQFGVPLAQ</sequence>
<dbReference type="AlphaFoldDB" id="A0A974CF35"/>
<evidence type="ECO:0000313" key="2">
    <source>
        <dbReference type="EMBL" id="OCT72024.1"/>
    </source>
</evidence>
<feature type="compositionally biased region" description="Polar residues" evidence="1">
    <location>
        <begin position="40"/>
        <end position="51"/>
    </location>
</feature>
<accession>A0A974CF35</accession>